<dbReference type="SUPFAM" id="SSF58100">
    <property type="entry name" value="Bacterial hemolysins"/>
    <property type="match status" value="1"/>
</dbReference>
<evidence type="ECO:0000313" key="2">
    <source>
        <dbReference type="Proteomes" id="UP000546213"/>
    </source>
</evidence>
<dbReference type="Proteomes" id="UP000546213">
    <property type="component" value="Unassembled WGS sequence"/>
</dbReference>
<dbReference type="OrthoDB" id="5066239at2759"/>
<reference evidence="1 2" key="1">
    <citation type="submission" date="2020-05" db="EMBL/GenBank/DDBJ databases">
        <title>Identification and distribution of gene clusters putatively required for synthesis of sphingolipid metabolism inhibitors in phylogenetically diverse species of the filamentous fungus Fusarium.</title>
        <authorList>
            <person name="Kim H.-S."/>
            <person name="Busman M."/>
            <person name="Brown D.W."/>
            <person name="Divon H."/>
            <person name="Uhlig S."/>
            <person name="Proctor R.H."/>
        </authorList>
    </citation>
    <scope>NUCLEOTIDE SEQUENCE [LARGE SCALE GENOMIC DNA]</scope>
    <source>
        <strain evidence="1 2">NRRL 36939</strain>
    </source>
</reference>
<dbReference type="Gene3D" id="1.20.1170.10">
    <property type="match status" value="1"/>
</dbReference>
<protein>
    <submittedName>
        <fullName evidence="1">Uncharacterized protein</fullName>
    </submittedName>
</protein>
<dbReference type="CDD" id="cd22656">
    <property type="entry name" value="ClyA_Cry6Aa-like"/>
    <property type="match status" value="1"/>
</dbReference>
<sequence length="391" mass="44212">MSLTSTDTLLNQEDVDGYNNSAKIFLLGGDPKANPDKLDPHDPANTFILNSEDFVNLQKYVRACTALPSTEELFEAEYSKENLKQFFDEDDTLYDFMKIVLPRMHQRANEFQINTIEPMITLGGRIGNFAKDSGKYIETIVTSLMIMGEPGMVKGSLKFDAAKRKVDTLLDRLTTHAKEVEDKCGEMFAQLTKFKTDTENQDLKDIIEIDRRLKKIIPDEEAKKSKVQKIIDKAKFAVEGAKKVLEAEMEKAREAGRVKWYQFNEQYLLAQAKGENAIESITAASHQLDSLTDDIKGVKDTINNALLAVGKMQKTFGNLQTMFQDIKKKLDNVTSDVNDEFALDYELPMDDLKDAAQTWKRVHILSQIFQSTGLVLDGKDAPEQADNEKQD</sequence>
<organism evidence="1 2">
    <name type="scientific">Fusarium pseudocircinatum</name>
    <dbReference type="NCBI Taxonomy" id="56676"/>
    <lineage>
        <taxon>Eukaryota</taxon>
        <taxon>Fungi</taxon>
        <taxon>Dikarya</taxon>
        <taxon>Ascomycota</taxon>
        <taxon>Pezizomycotina</taxon>
        <taxon>Sordariomycetes</taxon>
        <taxon>Hypocreomycetidae</taxon>
        <taxon>Hypocreales</taxon>
        <taxon>Nectriaceae</taxon>
        <taxon>Fusarium</taxon>
        <taxon>Fusarium fujikuroi species complex</taxon>
    </lineage>
</organism>
<name>A0A8H5KSU9_9HYPO</name>
<keyword evidence="2" id="KW-1185">Reference proteome</keyword>
<dbReference type="AlphaFoldDB" id="A0A8H5KSU9"/>
<dbReference type="EMBL" id="JAAOAS010000347">
    <property type="protein sequence ID" value="KAF5578848.1"/>
    <property type="molecule type" value="Genomic_DNA"/>
</dbReference>
<accession>A0A8H5KSU9</accession>
<proteinExistence type="predicted"/>
<comment type="caution">
    <text evidence="1">The sequence shown here is derived from an EMBL/GenBank/DDBJ whole genome shotgun (WGS) entry which is preliminary data.</text>
</comment>
<gene>
    <name evidence="1" type="ORF">FPCIR_11391</name>
</gene>
<evidence type="ECO:0000313" key="1">
    <source>
        <dbReference type="EMBL" id="KAF5578848.1"/>
    </source>
</evidence>